<organism evidence="1 2">
    <name type="scientific">Streblomastix strix</name>
    <dbReference type="NCBI Taxonomy" id="222440"/>
    <lineage>
        <taxon>Eukaryota</taxon>
        <taxon>Metamonada</taxon>
        <taxon>Preaxostyla</taxon>
        <taxon>Oxymonadida</taxon>
        <taxon>Streblomastigidae</taxon>
        <taxon>Streblomastix</taxon>
    </lineage>
</organism>
<gene>
    <name evidence="1" type="ORF">EZS28_048193</name>
</gene>
<proteinExistence type="predicted"/>
<comment type="caution">
    <text evidence="1">The sequence shown here is derived from an EMBL/GenBank/DDBJ whole genome shotgun (WGS) entry which is preliminary data.</text>
</comment>
<evidence type="ECO:0000313" key="2">
    <source>
        <dbReference type="Proteomes" id="UP000324800"/>
    </source>
</evidence>
<dbReference type="Proteomes" id="UP000324800">
    <property type="component" value="Unassembled WGS sequence"/>
</dbReference>
<protein>
    <submittedName>
        <fullName evidence="1">Uncharacterized protein</fullName>
    </submittedName>
</protein>
<sequence length="66" mass="7372">MVSRLTKEQLGSLGRLIGFVGMHDLSNETNRRSSSAMIIRRITKDIIRTNDIVVGDACNDNVGRLR</sequence>
<reference evidence="1 2" key="1">
    <citation type="submission" date="2019-03" db="EMBL/GenBank/DDBJ databases">
        <title>Single cell metagenomics reveals metabolic interactions within the superorganism composed of flagellate Streblomastix strix and complex community of Bacteroidetes bacteria on its surface.</title>
        <authorList>
            <person name="Treitli S.C."/>
            <person name="Kolisko M."/>
            <person name="Husnik F."/>
            <person name="Keeling P."/>
            <person name="Hampl V."/>
        </authorList>
    </citation>
    <scope>NUCLEOTIDE SEQUENCE [LARGE SCALE GENOMIC DNA]</scope>
    <source>
        <strain evidence="1">ST1C</strain>
    </source>
</reference>
<dbReference type="EMBL" id="SNRW01033248">
    <property type="protein sequence ID" value="KAA6356281.1"/>
    <property type="molecule type" value="Genomic_DNA"/>
</dbReference>
<dbReference type="AlphaFoldDB" id="A0A5J4TF88"/>
<name>A0A5J4TF88_9EUKA</name>
<evidence type="ECO:0000313" key="1">
    <source>
        <dbReference type="EMBL" id="KAA6356281.1"/>
    </source>
</evidence>
<accession>A0A5J4TF88</accession>